<sequence>MIQFQKKYNKLFLNNIRKAIDDYTMIKANDKLAVGLSGGKDSIFLLFCLKLIQLTYIKDFELVGIHIDLGFPMNMQPLKKYCIENDIPLIIEKTNIADVVFHERKEKNPCALCSKLRRGALSRVAKEHHIKKIALGHNSNDVIETLFMNVLKVGKLGTFHPNSYNTKKDLSIIRPMIYIREDLIQSMVDKYNLPVIKNPCPMDKKTTRQDMKNLLIKLENIYPDSQQKILSSLSNYNPKNLWKKAHKK</sequence>
<feature type="domain" description="tRNA(Ile)-lysidine/2-thiocytidine synthase N-terminal" evidence="2">
    <location>
        <begin position="32"/>
        <end position="211"/>
    </location>
</feature>
<dbReference type="InterPro" id="IPR035107">
    <property type="entry name" value="tRNA_thiolation_TtcA_Ctu1"/>
</dbReference>
<evidence type="ECO:0000313" key="3">
    <source>
        <dbReference type="EMBL" id="QXM06176.1"/>
    </source>
</evidence>
<name>A0ABX8RBK9_9CLOT</name>
<dbReference type="RefSeq" id="WP_218282873.1">
    <property type="nucleotide sequence ID" value="NZ_CP078093.1"/>
</dbReference>
<keyword evidence="4" id="KW-1185">Reference proteome</keyword>
<dbReference type="Pfam" id="PF01171">
    <property type="entry name" value="ATP_bind_3"/>
    <property type="match status" value="1"/>
</dbReference>
<dbReference type="InterPro" id="IPR011063">
    <property type="entry name" value="TilS/TtcA_N"/>
</dbReference>
<evidence type="ECO:0000259" key="2">
    <source>
        <dbReference type="Pfam" id="PF01171"/>
    </source>
</evidence>
<reference evidence="3" key="1">
    <citation type="submission" date="2021-07" db="EMBL/GenBank/DDBJ databases">
        <title>Complete genome sequence of Crassaminicella sp. 143-21, isolated from a deep-sea hydrothermal vent.</title>
        <authorList>
            <person name="Li X."/>
        </authorList>
    </citation>
    <scope>NUCLEOTIDE SEQUENCE</scope>
    <source>
        <strain evidence="3">143-21</strain>
    </source>
</reference>
<dbReference type="PANTHER" id="PTHR43686:SF1">
    <property type="entry name" value="AMINOTRAN_5 DOMAIN-CONTAINING PROTEIN"/>
    <property type="match status" value="1"/>
</dbReference>
<gene>
    <name evidence="3" type="ORF">KVH43_12645</name>
</gene>
<evidence type="ECO:0000313" key="4">
    <source>
        <dbReference type="Proteomes" id="UP000886818"/>
    </source>
</evidence>
<dbReference type="PANTHER" id="PTHR43686">
    <property type="entry name" value="SULFURTRANSFERASE-RELATED"/>
    <property type="match status" value="1"/>
</dbReference>
<keyword evidence="1" id="KW-0808">Transferase</keyword>
<evidence type="ECO:0000256" key="1">
    <source>
        <dbReference type="ARBA" id="ARBA00022679"/>
    </source>
</evidence>
<proteinExistence type="predicted"/>
<accession>A0ABX8RBK9</accession>
<dbReference type="EMBL" id="CP078093">
    <property type="protein sequence ID" value="QXM06176.1"/>
    <property type="molecule type" value="Genomic_DNA"/>
</dbReference>
<dbReference type="CDD" id="cd24138">
    <property type="entry name" value="TtcA-like"/>
    <property type="match status" value="1"/>
</dbReference>
<dbReference type="Proteomes" id="UP000886818">
    <property type="component" value="Chromosome"/>
</dbReference>
<dbReference type="PIRSF" id="PIRSF004976">
    <property type="entry name" value="ATPase_YdaO"/>
    <property type="match status" value="1"/>
</dbReference>
<organism evidence="3 4">
    <name type="scientific">Crassaminicella indica</name>
    <dbReference type="NCBI Taxonomy" id="2855394"/>
    <lineage>
        <taxon>Bacteria</taxon>
        <taxon>Bacillati</taxon>
        <taxon>Bacillota</taxon>
        <taxon>Clostridia</taxon>
        <taxon>Eubacteriales</taxon>
        <taxon>Clostridiaceae</taxon>
        <taxon>Crassaminicella</taxon>
    </lineage>
</organism>
<protein>
    <submittedName>
        <fullName evidence="3">tRNA 2-thiocytidine biosynthesis TtcA family protein</fullName>
    </submittedName>
</protein>